<dbReference type="AlphaFoldDB" id="A0A6G6WHI8"/>
<dbReference type="CDD" id="cd02440">
    <property type="entry name" value="AdoMet_MTases"/>
    <property type="match status" value="1"/>
</dbReference>
<keyword evidence="2" id="KW-0808">Transferase</keyword>
<dbReference type="Gene3D" id="3.40.50.150">
    <property type="entry name" value="Vaccinia Virus protein VP39"/>
    <property type="match status" value="1"/>
</dbReference>
<evidence type="ECO:0000313" key="2">
    <source>
        <dbReference type="EMBL" id="QIG44801.1"/>
    </source>
</evidence>
<dbReference type="GO" id="GO:0032259">
    <property type="term" value="P:methylation"/>
    <property type="evidence" value="ECO:0007669"/>
    <property type="project" value="UniProtKB-KW"/>
</dbReference>
<dbReference type="GO" id="GO:0008757">
    <property type="term" value="F:S-adenosylmethionine-dependent methyltransferase activity"/>
    <property type="evidence" value="ECO:0007669"/>
    <property type="project" value="InterPro"/>
</dbReference>
<dbReference type="RefSeq" id="WP_165236705.1">
    <property type="nucleotide sequence ID" value="NZ_CP049257.1"/>
</dbReference>
<reference evidence="2 3" key="1">
    <citation type="submission" date="2020-02" db="EMBL/GenBank/DDBJ databases">
        <title>Full genome sequence of Nocardioides sp. R-3366.</title>
        <authorList>
            <person name="Im W.-T."/>
        </authorList>
    </citation>
    <scope>NUCLEOTIDE SEQUENCE [LARGE SCALE GENOMIC DNA]</scope>
    <source>
        <strain evidence="2 3">R-3366</strain>
    </source>
</reference>
<evidence type="ECO:0000313" key="3">
    <source>
        <dbReference type="Proteomes" id="UP000502996"/>
    </source>
</evidence>
<dbReference type="EMBL" id="CP049257">
    <property type="protein sequence ID" value="QIG44801.1"/>
    <property type="molecule type" value="Genomic_DNA"/>
</dbReference>
<dbReference type="Pfam" id="PF08241">
    <property type="entry name" value="Methyltransf_11"/>
    <property type="match status" value="1"/>
</dbReference>
<name>A0A6G6WHI8_9ACTN</name>
<gene>
    <name evidence="2" type="ORF">G5V58_20260</name>
</gene>
<dbReference type="Proteomes" id="UP000502996">
    <property type="component" value="Chromosome"/>
</dbReference>
<feature type="domain" description="Methyltransferase type 11" evidence="1">
    <location>
        <begin position="56"/>
        <end position="160"/>
    </location>
</feature>
<protein>
    <submittedName>
        <fullName evidence="2">Class I SAM-dependent methyltransferase</fullName>
    </submittedName>
</protein>
<accession>A0A6G6WHI8</accession>
<dbReference type="InterPro" id="IPR029063">
    <property type="entry name" value="SAM-dependent_MTases_sf"/>
</dbReference>
<keyword evidence="3" id="KW-1185">Reference proteome</keyword>
<sequence>MKPTANERAFAGHDGSAARWFATQPGWWHDHFESAADQALSELHGSGVATAGRELLDVGCGDGIITLGLVRRGDFARVVGMDIVPTDQAFLEAQARHHGVRPVETTDSLSFVQSAPDTAPFPDGSFDLATAWSVFEHVTEPRPLLRDVHRVLRPGGVLFIQVWPLWYSEHGSHLWPFFDETFVHLTRSPAEILDHLRERIGDRQLAQSMYDLYESCNRHTVDDIQSALLDSGFGIGKVSLSGASVHVPPGLERIPLSRLAIDGCTILAVRR</sequence>
<proteinExistence type="predicted"/>
<evidence type="ECO:0000259" key="1">
    <source>
        <dbReference type="Pfam" id="PF08241"/>
    </source>
</evidence>
<organism evidence="2 3">
    <name type="scientific">Nocardioides anomalus</name>
    <dbReference type="NCBI Taxonomy" id="2712223"/>
    <lineage>
        <taxon>Bacteria</taxon>
        <taxon>Bacillati</taxon>
        <taxon>Actinomycetota</taxon>
        <taxon>Actinomycetes</taxon>
        <taxon>Propionibacteriales</taxon>
        <taxon>Nocardioidaceae</taxon>
        <taxon>Nocardioides</taxon>
    </lineage>
</organism>
<dbReference type="InterPro" id="IPR013216">
    <property type="entry name" value="Methyltransf_11"/>
</dbReference>
<dbReference type="KEGG" id="nano:G5V58_20260"/>
<dbReference type="SUPFAM" id="SSF53335">
    <property type="entry name" value="S-adenosyl-L-methionine-dependent methyltransferases"/>
    <property type="match status" value="1"/>
</dbReference>
<dbReference type="PANTHER" id="PTHR43591">
    <property type="entry name" value="METHYLTRANSFERASE"/>
    <property type="match status" value="1"/>
</dbReference>
<keyword evidence="2" id="KW-0489">Methyltransferase</keyword>